<dbReference type="Proteomes" id="UP000657918">
    <property type="component" value="Unassembled WGS sequence"/>
</dbReference>
<dbReference type="EMBL" id="JADGMS010000006">
    <property type="protein sequence ID" value="KAF9681082.1"/>
    <property type="molecule type" value="Genomic_DNA"/>
</dbReference>
<evidence type="ECO:0000313" key="2">
    <source>
        <dbReference type="Proteomes" id="UP000657918"/>
    </source>
</evidence>
<protein>
    <submittedName>
        <fullName evidence="1">Uncharacterized protein</fullName>
    </submittedName>
</protein>
<organism evidence="1 2">
    <name type="scientific">Salix dunnii</name>
    <dbReference type="NCBI Taxonomy" id="1413687"/>
    <lineage>
        <taxon>Eukaryota</taxon>
        <taxon>Viridiplantae</taxon>
        <taxon>Streptophyta</taxon>
        <taxon>Embryophyta</taxon>
        <taxon>Tracheophyta</taxon>
        <taxon>Spermatophyta</taxon>
        <taxon>Magnoliopsida</taxon>
        <taxon>eudicotyledons</taxon>
        <taxon>Gunneridae</taxon>
        <taxon>Pentapetalae</taxon>
        <taxon>rosids</taxon>
        <taxon>fabids</taxon>
        <taxon>Malpighiales</taxon>
        <taxon>Salicaceae</taxon>
        <taxon>Saliceae</taxon>
        <taxon>Salix</taxon>
    </lineage>
</organism>
<dbReference type="AlphaFoldDB" id="A0A835MW43"/>
<comment type="caution">
    <text evidence="1">The sequence shown here is derived from an EMBL/GenBank/DDBJ whole genome shotgun (WGS) entry which is preliminary data.</text>
</comment>
<sequence>MLCLGLLRRSQVTFLHRLSNLTGMLSITCNQYSTKPGVKNDGTTKTIIVSCVKLVVHTTYFTKPEVNLPLQVVKDKESLQFSSSASGNKKLPLDVIWEIQVRLHSMEISPLEDFFLHSKPHLPSSIAPPSGVFSCLLTPTETENGQRSTISLKGSKVKKDKKEKSLDTVIDLLTLKYTRLSQCSSGRAVSSLDSFHIDLYKQIISETVRLLVPSVVAENEALAGVEHAILSGYCNSSTLEHWRNEGPGFCNSFWASLRNVEECKELLNHGKENTFSASSS</sequence>
<proteinExistence type="predicted"/>
<gene>
    <name evidence="1" type="ORF">SADUNF_Sadunf06G0188600</name>
</gene>
<name>A0A835MW43_9ROSI</name>
<reference evidence="1 2" key="1">
    <citation type="submission" date="2020-10" db="EMBL/GenBank/DDBJ databases">
        <title>Plant Genome Project.</title>
        <authorList>
            <person name="Zhang R.-G."/>
        </authorList>
    </citation>
    <scope>NUCLEOTIDE SEQUENCE [LARGE SCALE GENOMIC DNA]</scope>
    <source>
        <strain evidence="1">FAFU-HL-1</strain>
        <tissue evidence="1">Leaf</tissue>
    </source>
</reference>
<keyword evidence="2" id="KW-1185">Reference proteome</keyword>
<accession>A0A835MW43</accession>
<evidence type="ECO:0000313" key="1">
    <source>
        <dbReference type="EMBL" id="KAF9681082.1"/>
    </source>
</evidence>